<dbReference type="InterPro" id="IPR001764">
    <property type="entry name" value="Glyco_hydro_3_N"/>
</dbReference>
<dbReference type="SUPFAM" id="SSF51445">
    <property type="entry name" value="(Trans)glycosidases"/>
    <property type="match status" value="1"/>
</dbReference>
<dbReference type="InterPro" id="IPR017853">
    <property type="entry name" value="GH"/>
</dbReference>
<feature type="region of interest" description="Disordered" evidence="4">
    <location>
        <begin position="33"/>
        <end position="69"/>
    </location>
</feature>
<evidence type="ECO:0000256" key="2">
    <source>
        <dbReference type="ARBA" id="ARBA00022801"/>
    </source>
</evidence>
<evidence type="ECO:0000313" key="7">
    <source>
        <dbReference type="EMBL" id="GMA40647.1"/>
    </source>
</evidence>
<reference evidence="8" key="1">
    <citation type="journal article" date="2019" name="Int. J. Syst. Evol. Microbiol.">
        <title>The Global Catalogue of Microorganisms (GCM) 10K type strain sequencing project: providing services to taxonomists for standard genome sequencing and annotation.</title>
        <authorList>
            <consortium name="The Broad Institute Genomics Platform"/>
            <consortium name="The Broad Institute Genome Sequencing Center for Infectious Disease"/>
            <person name="Wu L."/>
            <person name="Ma J."/>
        </authorList>
    </citation>
    <scope>NUCLEOTIDE SEQUENCE [LARGE SCALE GENOMIC DNA]</scope>
    <source>
        <strain evidence="8">NBRC 113072</strain>
    </source>
</reference>
<dbReference type="Gene3D" id="3.40.50.1700">
    <property type="entry name" value="Glycoside hydrolase family 3 C-terminal domain"/>
    <property type="match status" value="1"/>
</dbReference>
<gene>
    <name evidence="7" type="ORF">GCM10025883_26920</name>
</gene>
<dbReference type="EMBL" id="BSUO01000001">
    <property type="protein sequence ID" value="GMA40647.1"/>
    <property type="molecule type" value="Genomic_DNA"/>
</dbReference>
<comment type="similarity">
    <text evidence="1">Belongs to the glycosyl hydrolase 3 family.</text>
</comment>
<accession>A0ABQ6IRV4</accession>
<evidence type="ECO:0000256" key="1">
    <source>
        <dbReference type="ARBA" id="ARBA00005336"/>
    </source>
</evidence>
<keyword evidence="8" id="KW-1185">Reference proteome</keyword>
<sequence>MNTRRAGAMRPAVLATAIAVALAGCAVPAGTDAAGASPASSGSGGATAAATPAGAQPGTQVAAPSQQDVDTARAEVAKLSTRQVAAQLVVPDLGSVDAGVRGIGQGYGGVVVMRSALPSGRGAAGAAKAANARYATAMSGSKRSWPAFIAVDQEGGPVTRIDAPLTPFPAAMALGAAKDPALASAVGRASGSELRGLGFTVVMAPDADVTTPKDPTIGVRSPGSDPARVATTALSYVQGYRQAGLVPVVKHFPGHGSVSADTHAGTARLTASRAVLDRRDLVPFRKAVEAGVPAVMTAHVIATAIDAKRPASLSRPVTTGVLRQQLGFSGLVVTDALNMGAVTAGTAPGEATVRAIEAGADVALMPADPKAAVSALEEAVASKRLTRARLDESAVRMIVALRGARASVPAAAPGSHRSVAQQVAAATITQIGGRCGARAVRSAVTVSGGTAADRAEFTRAAKARGLRIGGARATKVVLLGGGRYQAGTGGSSGGTTGSGDVLVALDTPYGLAQGRATTRIAAYGRTPATFDAVVDVLTGKAPARGRLPVAVGASKIGSGCG</sequence>
<dbReference type="PRINTS" id="PR00133">
    <property type="entry name" value="GLHYDRLASE3"/>
</dbReference>
<protein>
    <submittedName>
        <fullName evidence="7">Beta-N-acetylhexosaminidase</fullName>
    </submittedName>
</protein>
<evidence type="ECO:0000256" key="5">
    <source>
        <dbReference type="SAM" id="SignalP"/>
    </source>
</evidence>
<dbReference type="PANTHER" id="PTHR30480:SF16">
    <property type="entry name" value="GLYCOSIDE HYDROLASE FAMILY 3 DOMAIN PROTEIN"/>
    <property type="match status" value="1"/>
</dbReference>
<dbReference type="PANTHER" id="PTHR30480">
    <property type="entry name" value="BETA-HEXOSAMINIDASE-RELATED"/>
    <property type="match status" value="1"/>
</dbReference>
<feature type="chain" id="PRO_5046067408" evidence="5">
    <location>
        <begin position="24"/>
        <end position="561"/>
    </location>
</feature>
<dbReference type="InterPro" id="IPR019800">
    <property type="entry name" value="Glyco_hydro_3_AS"/>
</dbReference>
<dbReference type="PROSITE" id="PS51257">
    <property type="entry name" value="PROKAR_LIPOPROTEIN"/>
    <property type="match status" value="1"/>
</dbReference>
<dbReference type="Proteomes" id="UP001157126">
    <property type="component" value="Unassembled WGS sequence"/>
</dbReference>
<keyword evidence="3" id="KW-0326">Glycosidase</keyword>
<dbReference type="PROSITE" id="PS00775">
    <property type="entry name" value="GLYCOSYL_HYDROL_F3"/>
    <property type="match status" value="1"/>
</dbReference>
<evidence type="ECO:0000256" key="3">
    <source>
        <dbReference type="ARBA" id="ARBA00023295"/>
    </source>
</evidence>
<proteinExistence type="inferred from homology"/>
<dbReference type="InterPro" id="IPR036962">
    <property type="entry name" value="Glyco_hydro_3_N_sf"/>
</dbReference>
<keyword evidence="5" id="KW-0732">Signal</keyword>
<keyword evidence="2" id="KW-0378">Hydrolase</keyword>
<evidence type="ECO:0000256" key="4">
    <source>
        <dbReference type="SAM" id="MobiDB-lite"/>
    </source>
</evidence>
<feature type="domain" description="Glycoside hydrolase family 3 N-terminal" evidence="6">
    <location>
        <begin position="128"/>
        <end position="398"/>
    </location>
</feature>
<feature type="compositionally biased region" description="Low complexity" evidence="4">
    <location>
        <begin position="33"/>
        <end position="59"/>
    </location>
</feature>
<dbReference type="RefSeq" id="WP_284304311.1">
    <property type="nucleotide sequence ID" value="NZ_BSUO01000001.1"/>
</dbReference>
<evidence type="ECO:0000313" key="8">
    <source>
        <dbReference type="Proteomes" id="UP001157126"/>
    </source>
</evidence>
<dbReference type="InterPro" id="IPR050226">
    <property type="entry name" value="NagZ_Beta-hexosaminidase"/>
</dbReference>
<organism evidence="7 8">
    <name type="scientific">Mobilicoccus caccae</name>
    <dbReference type="NCBI Taxonomy" id="1859295"/>
    <lineage>
        <taxon>Bacteria</taxon>
        <taxon>Bacillati</taxon>
        <taxon>Actinomycetota</taxon>
        <taxon>Actinomycetes</taxon>
        <taxon>Micrococcales</taxon>
        <taxon>Dermatophilaceae</taxon>
        <taxon>Mobilicoccus</taxon>
    </lineage>
</organism>
<dbReference type="Pfam" id="PF00933">
    <property type="entry name" value="Glyco_hydro_3"/>
    <property type="match status" value="1"/>
</dbReference>
<dbReference type="InterPro" id="IPR036881">
    <property type="entry name" value="Glyco_hydro_3_C_sf"/>
</dbReference>
<evidence type="ECO:0000259" key="6">
    <source>
        <dbReference type="Pfam" id="PF00933"/>
    </source>
</evidence>
<feature type="signal peptide" evidence="5">
    <location>
        <begin position="1"/>
        <end position="23"/>
    </location>
</feature>
<name>A0ABQ6IRV4_9MICO</name>
<comment type="caution">
    <text evidence="7">The sequence shown here is derived from an EMBL/GenBank/DDBJ whole genome shotgun (WGS) entry which is preliminary data.</text>
</comment>
<dbReference type="Gene3D" id="3.20.20.300">
    <property type="entry name" value="Glycoside hydrolase, family 3, N-terminal domain"/>
    <property type="match status" value="1"/>
</dbReference>